<evidence type="ECO:0000256" key="12">
    <source>
        <dbReference type="SAM" id="Phobius"/>
    </source>
</evidence>
<evidence type="ECO:0000256" key="8">
    <source>
        <dbReference type="ARBA" id="ARBA00023136"/>
    </source>
</evidence>
<evidence type="ECO:0000256" key="10">
    <source>
        <dbReference type="ARBA" id="ARBA00030775"/>
    </source>
</evidence>
<dbReference type="PROSITE" id="PS00409">
    <property type="entry name" value="PROKAR_NTER_METHYL"/>
    <property type="match status" value="1"/>
</dbReference>
<dbReference type="InterPro" id="IPR045584">
    <property type="entry name" value="Pilin-like"/>
</dbReference>
<reference evidence="15" key="1">
    <citation type="submission" date="2015-07" db="EMBL/GenBank/DDBJ databases">
        <authorList>
            <person name="Wibberg D."/>
        </authorList>
    </citation>
    <scope>NUCLEOTIDE SEQUENCE [LARGE SCALE GENOMIC DNA]</scope>
</reference>
<evidence type="ECO:0000256" key="3">
    <source>
        <dbReference type="ARBA" id="ARBA00022475"/>
    </source>
</evidence>
<evidence type="ECO:0000256" key="5">
    <source>
        <dbReference type="ARBA" id="ARBA00022519"/>
    </source>
</evidence>
<keyword evidence="7 12" id="KW-1133">Transmembrane helix</keyword>
<evidence type="ECO:0000256" key="1">
    <source>
        <dbReference type="ARBA" id="ARBA00004377"/>
    </source>
</evidence>
<name>A0A0K2ZEC1_9XANT</name>
<evidence type="ECO:0000256" key="4">
    <source>
        <dbReference type="ARBA" id="ARBA00022481"/>
    </source>
</evidence>
<evidence type="ECO:0000256" key="2">
    <source>
        <dbReference type="ARBA" id="ARBA00021549"/>
    </source>
</evidence>
<comment type="subcellular location">
    <subcellularLocation>
        <location evidence="1">Cell inner membrane</location>
        <topology evidence="1">Single-pass membrane protein</topology>
    </subcellularLocation>
</comment>
<protein>
    <recommendedName>
        <fullName evidence="2">Type II secretion system protein H</fullName>
    </recommendedName>
    <alternativeName>
        <fullName evidence="10">General secretion pathway protein H</fullName>
    </alternativeName>
</protein>
<feature type="compositionally biased region" description="Low complexity" evidence="11">
    <location>
        <begin position="166"/>
        <end position="182"/>
    </location>
</feature>
<proteinExistence type="inferred from homology"/>
<dbReference type="GO" id="GO:0015627">
    <property type="term" value="C:type II protein secretion system complex"/>
    <property type="evidence" value="ECO:0007669"/>
    <property type="project" value="InterPro"/>
</dbReference>
<dbReference type="AlphaFoldDB" id="A0A0K2ZEC1"/>
<sequence>MCVPEQRRLAGSRLRGFTLVELMVTVAVLAIIMALAFPSFTMLIRSNRLTSTANELVAALQVSRSEAVRLNGGVSLCRSDNGSTCASGGDWTHVLTVARDGTVLRTTTLRTGLSVSSSALDALGDKLTFNADGIARDSNGTPLKSDAVLVVCMPVTSPSDNVRSVSMSGGSRISIARSSNGGQCPGQTAP</sequence>
<comment type="similarity">
    <text evidence="9">Belongs to the GSP H family.</text>
</comment>
<dbReference type="RefSeq" id="WP_081004815.1">
    <property type="nucleotide sequence ID" value="NZ_CXOI01000012.1"/>
</dbReference>
<gene>
    <name evidence="14" type="ORF">XTALMG727_0790</name>
</gene>
<evidence type="ECO:0000256" key="6">
    <source>
        <dbReference type="ARBA" id="ARBA00022692"/>
    </source>
</evidence>
<dbReference type="GO" id="GO:0005886">
    <property type="term" value="C:plasma membrane"/>
    <property type="evidence" value="ECO:0007669"/>
    <property type="project" value="UniProtKB-SubCell"/>
</dbReference>
<dbReference type="NCBIfam" id="TIGR02532">
    <property type="entry name" value="IV_pilin_GFxxxE"/>
    <property type="match status" value="1"/>
</dbReference>
<dbReference type="GO" id="GO:0015628">
    <property type="term" value="P:protein secretion by the type II secretion system"/>
    <property type="evidence" value="ECO:0007669"/>
    <property type="project" value="InterPro"/>
</dbReference>
<dbReference type="Proteomes" id="UP000046187">
    <property type="component" value="Unassembled WGS sequence"/>
</dbReference>
<feature type="region of interest" description="Disordered" evidence="11">
    <location>
        <begin position="162"/>
        <end position="190"/>
    </location>
</feature>
<keyword evidence="15" id="KW-1185">Reference proteome</keyword>
<evidence type="ECO:0000256" key="9">
    <source>
        <dbReference type="ARBA" id="ARBA00025772"/>
    </source>
</evidence>
<feature type="transmembrane region" description="Helical" evidence="12">
    <location>
        <begin position="22"/>
        <end position="44"/>
    </location>
</feature>
<evidence type="ECO:0000313" key="14">
    <source>
        <dbReference type="EMBL" id="CTP83873.1"/>
    </source>
</evidence>
<accession>A0A0K2ZEC1</accession>
<evidence type="ECO:0000256" key="7">
    <source>
        <dbReference type="ARBA" id="ARBA00022989"/>
    </source>
</evidence>
<keyword evidence="6 12" id="KW-0812">Transmembrane</keyword>
<dbReference type="Gene3D" id="3.55.40.10">
    <property type="entry name" value="minor pseudopilin epsh domain"/>
    <property type="match status" value="1"/>
</dbReference>
<keyword evidence="8 12" id="KW-0472">Membrane</keyword>
<keyword evidence="4" id="KW-0488">Methylation</keyword>
<dbReference type="InterPro" id="IPR022346">
    <property type="entry name" value="T2SS_GspH"/>
</dbReference>
<dbReference type="InterPro" id="IPR012902">
    <property type="entry name" value="N_methyl_site"/>
</dbReference>
<evidence type="ECO:0000256" key="11">
    <source>
        <dbReference type="SAM" id="MobiDB-lite"/>
    </source>
</evidence>
<keyword evidence="3" id="KW-1003">Cell membrane</keyword>
<evidence type="ECO:0000259" key="13">
    <source>
        <dbReference type="Pfam" id="PF12019"/>
    </source>
</evidence>
<dbReference type="Pfam" id="PF12019">
    <property type="entry name" value="GspH"/>
    <property type="match status" value="1"/>
</dbReference>
<dbReference type="EMBL" id="CXOI01000012">
    <property type="protein sequence ID" value="CTP83873.1"/>
    <property type="molecule type" value="Genomic_DNA"/>
</dbReference>
<evidence type="ECO:0000313" key="15">
    <source>
        <dbReference type="Proteomes" id="UP000046187"/>
    </source>
</evidence>
<organism evidence="14 15">
    <name type="scientific">Xanthomonas graminis pv. arrhenatheri LMG 727</name>
    <dbReference type="NCBI Taxonomy" id="1195923"/>
    <lineage>
        <taxon>Bacteria</taxon>
        <taxon>Pseudomonadati</taxon>
        <taxon>Pseudomonadota</taxon>
        <taxon>Gammaproteobacteria</taxon>
        <taxon>Lysobacterales</taxon>
        <taxon>Lysobacteraceae</taxon>
        <taxon>Xanthomonas</taxon>
        <taxon>Xanthomonas translucens group</taxon>
        <taxon>Xanthomonas graminis</taxon>
    </lineage>
</organism>
<keyword evidence="5" id="KW-0997">Cell inner membrane</keyword>
<dbReference type="Pfam" id="PF07963">
    <property type="entry name" value="N_methyl"/>
    <property type="match status" value="1"/>
</dbReference>
<dbReference type="SUPFAM" id="SSF54523">
    <property type="entry name" value="Pili subunits"/>
    <property type="match status" value="1"/>
</dbReference>
<feature type="domain" description="General secretion pathway GspH" evidence="13">
    <location>
        <begin position="52"/>
        <end position="141"/>
    </location>
</feature>